<feature type="region of interest" description="Disordered" evidence="1">
    <location>
        <begin position="73"/>
        <end position="100"/>
    </location>
</feature>
<organism evidence="2 3">
    <name type="scientific">Lithospermum erythrorhizon</name>
    <name type="common">Purple gromwell</name>
    <name type="synonym">Lithospermum officinale var. erythrorhizon</name>
    <dbReference type="NCBI Taxonomy" id="34254"/>
    <lineage>
        <taxon>Eukaryota</taxon>
        <taxon>Viridiplantae</taxon>
        <taxon>Streptophyta</taxon>
        <taxon>Embryophyta</taxon>
        <taxon>Tracheophyta</taxon>
        <taxon>Spermatophyta</taxon>
        <taxon>Magnoliopsida</taxon>
        <taxon>eudicotyledons</taxon>
        <taxon>Gunneridae</taxon>
        <taxon>Pentapetalae</taxon>
        <taxon>asterids</taxon>
        <taxon>lamiids</taxon>
        <taxon>Boraginales</taxon>
        <taxon>Boraginaceae</taxon>
        <taxon>Boraginoideae</taxon>
        <taxon>Lithospermeae</taxon>
        <taxon>Lithospermum</taxon>
    </lineage>
</organism>
<evidence type="ECO:0000256" key="1">
    <source>
        <dbReference type="SAM" id="MobiDB-lite"/>
    </source>
</evidence>
<comment type="caution">
    <text evidence="2">The sequence shown here is derived from an EMBL/GenBank/DDBJ whole genome shotgun (WGS) entry which is preliminary data.</text>
</comment>
<dbReference type="Proteomes" id="UP001454036">
    <property type="component" value="Unassembled WGS sequence"/>
</dbReference>
<feature type="region of interest" description="Disordered" evidence="1">
    <location>
        <begin position="1"/>
        <end position="47"/>
    </location>
</feature>
<reference evidence="2 3" key="1">
    <citation type="submission" date="2024-01" db="EMBL/GenBank/DDBJ databases">
        <title>The complete chloroplast genome sequence of Lithospermum erythrorhizon: insights into the phylogenetic relationship among Boraginaceae species and the maternal lineages of purple gromwells.</title>
        <authorList>
            <person name="Okada T."/>
            <person name="Watanabe K."/>
        </authorList>
    </citation>
    <scope>NUCLEOTIDE SEQUENCE [LARGE SCALE GENOMIC DNA]</scope>
</reference>
<name>A0AAV3R4M1_LITER</name>
<gene>
    <name evidence="2" type="ORF">LIER_24493</name>
</gene>
<dbReference type="EMBL" id="BAABME010007126">
    <property type="protein sequence ID" value="GAA0170181.1"/>
    <property type="molecule type" value="Genomic_DNA"/>
</dbReference>
<sequence>MEIAKQIFPKREIVTTGNQTGGGTAPPRAGRPVGPPSVHLNPSKTRGGLEGIKKVRIKVGAKRCPVVAMIINGNSFRNDDTESEEEAPRRSRHGEGKKQT</sequence>
<dbReference type="AlphaFoldDB" id="A0AAV3R4M1"/>
<proteinExistence type="predicted"/>
<evidence type="ECO:0000313" key="3">
    <source>
        <dbReference type="Proteomes" id="UP001454036"/>
    </source>
</evidence>
<accession>A0AAV3R4M1</accession>
<protein>
    <submittedName>
        <fullName evidence="2">Uncharacterized protein</fullName>
    </submittedName>
</protein>
<keyword evidence="3" id="KW-1185">Reference proteome</keyword>
<evidence type="ECO:0000313" key="2">
    <source>
        <dbReference type="EMBL" id="GAA0170181.1"/>
    </source>
</evidence>
<feature type="compositionally biased region" description="Basic and acidic residues" evidence="1">
    <location>
        <begin position="86"/>
        <end position="100"/>
    </location>
</feature>